<dbReference type="GO" id="GO:0008234">
    <property type="term" value="F:cysteine-type peptidase activity"/>
    <property type="evidence" value="ECO:0007669"/>
    <property type="project" value="InterPro"/>
</dbReference>
<dbReference type="AlphaFoldDB" id="A0A146KJA5"/>
<gene>
    <name evidence="5" type="ORF">TPC1_10477</name>
</gene>
<dbReference type="GO" id="GO:0006508">
    <property type="term" value="P:proteolysis"/>
    <property type="evidence" value="ECO:0007669"/>
    <property type="project" value="InterPro"/>
</dbReference>
<evidence type="ECO:0000259" key="4">
    <source>
        <dbReference type="SMART" id="SM00645"/>
    </source>
</evidence>
<dbReference type="PANTHER" id="PTHR12411">
    <property type="entry name" value="CYSTEINE PROTEASE FAMILY C1-RELATED"/>
    <property type="match status" value="1"/>
</dbReference>
<dbReference type="InterPro" id="IPR013128">
    <property type="entry name" value="Peptidase_C1A"/>
</dbReference>
<feature type="non-terminal residue" evidence="5">
    <location>
        <position position="1"/>
    </location>
</feature>
<dbReference type="Pfam" id="PF00112">
    <property type="entry name" value="Peptidase_C1"/>
    <property type="match status" value="1"/>
</dbReference>
<dbReference type="SMART" id="SM00645">
    <property type="entry name" value="Pept_C1"/>
    <property type="match status" value="1"/>
</dbReference>
<reference evidence="5" key="1">
    <citation type="submission" date="2015-07" db="EMBL/GenBank/DDBJ databases">
        <title>Adaptation to a free-living lifestyle via gene acquisitions in the diplomonad Trepomonas sp. PC1.</title>
        <authorList>
            <person name="Xu F."/>
            <person name="Jerlstrom-Hultqvist J."/>
            <person name="Kolisko M."/>
            <person name="Simpson A.G.B."/>
            <person name="Roger A.J."/>
            <person name="Svard S.G."/>
            <person name="Andersson J.O."/>
        </authorList>
    </citation>
    <scope>NUCLEOTIDE SEQUENCE</scope>
    <source>
        <strain evidence="5">PC1</strain>
    </source>
</reference>
<organism evidence="5">
    <name type="scientific">Trepomonas sp. PC1</name>
    <dbReference type="NCBI Taxonomy" id="1076344"/>
    <lineage>
        <taxon>Eukaryota</taxon>
        <taxon>Metamonada</taxon>
        <taxon>Diplomonadida</taxon>
        <taxon>Hexamitidae</taxon>
        <taxon>Hexamitinae</taxon>
        <taxon>Trepomonas</taxon>
    </lineage>
</organism>
<dbReference type="InterPro" id="IPR000668">
    <property type="entry name" value="Peptidase_C1A_C"/>
</dbReference>
<dbReference type="InterPro" id="IPR038765">
    <property type="entry name" value="Papain-like_cys_pep_sf"/>
</dbReference>
<dbReference type="EMBL" id="GDID01000358">
    <property type="protein sequence ID" value="JAP96248.1"/>
    <property type="molecule type" value="Transcribed_RNA"/>
</dbReference>
<dbReference type="InterPro" id="IPR014882">
    <property type="entry name" value="CathepsinC_exc"/>
</dbReference>
<comment type="cofactor">
    <cofactor evidence="1">
        <name>chloride</name>
        <dbReference type="ChEBI" id="CHEBI:17996"/>
    </cofactor>
</comment>
<name>A0A146KJA5_9EUKA</name>
<proteinExistence type="inferred from homology"/>
<dbReference type="Pfam" id="PF08773">
    <property type="entry name" value="CathepsinC_exc"/>
    <property type="match status" value="1"/>
</dbReference>
<feature type="transmembrane region" description="Helical" evidence="3">
    <location>
        <begin position="420"/>
        <end position="443"/>
    </location>
</feature>
<evidence type="ECO:0000256" key="2">
    <source>
        <dbReference type="ARBA" id="ARBA00008455"/>
    </source>
</evidence>
<evidence type="ECO:0000313" key="5">
    <source>
        <dbReference type="EMBL" id="JAP96248.1"/>
    </source>
</evidence>
<comment type="similarity">
    <text evidence="2">Belongs to the peptidase C1 family.</text>
</comment>
<keyword evidence="3" id="KW-0472">Membrane</keyword>
<evidence type="ECO:0000256" key="3">
    <source>
        <dbReference type="SAM" id="Phobius"/>
    </source>
</evidence>
<protein>
    <submittedName>
        <fullName evidence="5">Dipeptidyl-peptidase I</fullName>
    </submittedName>
</protein>
<keyword evidence="3" id="KW-0812">Transmembrane</keyword>
<dbReference type="SUPFAM" id="SSF75001">
    <property type="entry name" value="Dipeptidyl peptidase I (cathepsin C), exclusion domain"/>
    <property type="match status" value="1"/>
</dbReference>
<dbReference type="SUPFAM" id="SSF54001">
    <property type="entry name" value="Cysteine proteinases"/>
    <property type="match status" value="1"/>
</dbReference>
<dbReference type="Gene3D" id="3.90.70.10">
    <property type="entry name" value="Cysteine proteinases"/>
    <property type="match status" value="1"/>
</dbReference>
<evidence type="ECO:0000256" key="1">
    <source>
        <dbReference type="ARBA" id="ARBA00001923"/>
    </source>
</evidence>
<feature type="domain" description="Peptidase C1A papain C-terminal" evidence="4">
    <location>
        <begin position="169"/>
        <end position="408"/>
    </location>
</feature>
<accession>A0A146KJA5</accession>
<sequence length="468" mass="53721">LTYQDTLATCFNDQVLGKWQLNLTQLVKRPQTQMVCKTEDQIKEIKYITLISPNIAIDEDGFEGTWTTSWTQSVSIRIGKRSYIFYFDFWRDPDQKEYVFTNCSRSLNLQAWYSEDDMSACFTAVNIQPLIPENINHIKTEDSPYNVKKQQVTNKQIIKTVANYSGDKLPKSFDWRNLNNKSYVLKAGDQDENQCGSCYVWATTYMMSSRYAIAKNDTKLKKFSVQQMLDCNFYSQGCKGGFVEHVGKYVQEYGIVEEKFYSPYEKNQQICKKVPQKKFYFTATEPLGGFVGSQTDPLEIQWELYRNGPLAVSVLADEKFYEFDPYGLPRHIQQNETDSPHRHYFYSEVNHAVLLVGWINEVVNGTEEFFWIIQNSFGATWGPNNDGSMKIIMGRDAYGIESQPVVTYYRENKIIEAGPGVVGVSVLLVLILILGVAIIPPILGLKNNKKPHIELALNEEDTIVTVTE</sequence>
<dbReference type="InterPro" id="IPR036496">
    <property type="entry name" value="CathepsinC_exc_dom_sf"/>
</dbReference>
<keyword evidence="3" id="KW-1133">Transmembrane helix</keyword>
<dbReference type="Gene3D" id="2.40.128.80">
    <property type="entry name" value="Cathepsin C, exclusion domain"/>
    <property type="match status" value="1"/>
</dbReference>